<comment type="caution">
    <text evidence="2">The sequence shown here is derived from an EMBL/GenBank/DDBJ whole genome shotgun (WGS) entry which is preliminary data.</text>
</comment>
<dbReference type="EMBL" id="JAPDNS010000002">
    <property type="protein sequence ID" value="MCW3486600.1"/>
    <property type="molecule type" value="Genomic_DNA"/>
</dbReference>
<name>A0ABT3IRK5_9BACT</name>
<reference evidence="2 3" key="1">
    <citation type="submission" date="2022-10" db="EMBL/GenBank/DDBJ databases">
        <title>Chitinophaga nivalis PC15 sp. nov., isolated from Pyeongchang county, South Korea.</title>
        <authorList>
            <person name="Trinh H.N."/>
        </authorList>
    </citation>
    <scope>NUCLEOTIDE SEQUENCE [LARGE SCALE GENOMIC DNA]</scope>
    <source>
        <strain evidence="2 3">PC14</strain>
    </source>
</reference>
<protein>
    <recommendedName>
        <fullName evidence="4">DUF3471 domain-containing protein</fullName>
    </recommendedName>
</protein>
<gene>
    <name evidence="2" type="ORF">OL497_22045</name>
</gene>
<evidence type="ECO:0000256" key="1">
    <source>
        <dbReference type="SAM" id="SignalP"/>
    </source>
</evidence>
<proteinExistence type="predicted"/>
<evidence type="ECO:0000313" key="2">
    <source>
        <dbReference type="EMBL" id="MCW3486600.1"/>
    </source>
</evidence>
<dbReference type="Proteomes" id="UP001207742">
    <property type="component" value="Unassembled WGS sequence"/>
</dbReference>
<accession>A0ABT3IRK5</accession>
<evidence type="ECO:0008006" key="4">
    <source>
        <dbReference type="Google" id="ProtNLM"/>
    </source>
</evidence>
<feature type="signal peptide" evidence="1">
    <location>
        <begin position="1"/>
        <end position="17"/>
    </location>
</feature>
<sequence length="253" mass="28006">MQHFRLWLATLAVIGFAACNGNHNNTTGNTTDTTAVLQPATPAGTLTVTVADKKEDEQTITIHFATGTLKKDKTFSLALLKDVEENDLYRVLWDKPNSAYIGVRKADHGIRYYHASQEGNELKILQVGTPPARIWQYVENNMGLGKAPAPASGNNAQAYKKNIQSGKILADFIVNITPHDSPDSCRLYVEFAGMNKKEVIALPKGYRPVIQTTSADDHVLFAMVKDGEVTVMMDLQVEDGHLKIRRLKEIIKD</sequence>
<organism evidence="2 3">
    <name type="scientific">Chitinophaga nivalis</name>
    <dbReference type="NCBI Taxonomy" id="2991709"/>
    <lineage>
        <taxon>Bacteria</taxon>
        <taxon>Pseudomonadati</taxon>
        <taxon>Bacteroidota</taxon>
        <taxon>Chitinophagia</taxon>
        <taxon>Chitinophagales</taxon>
        <taxon>Chitinophagaceae</taxon>
        <taxon>Chitinophaga</taxon>
    </lineage>
</organism>
<dbReference type="PROSITE" id="PS51257">
    <property type="entry name" value="PROKAR_LIPOPROTEIN"/>
    <property type="match status" value="1"/>
</dbReference>
<dbReference type="RefSeq" id="WP_264733415.1">
    <property type="nucleotide sequence ID" value="NZ_JAPDNR010000001.1"/>
</dbReference>
<keyword evidence="1" id="KW-0732">Signal</keyword>
<evidence type="ECO:0000313" key="3">
    <source>
        <dbReference type="Proteomes" id="UP001207742"/>
    </source>
</evidence>
<keyword evidence="3" id="KW-1185">Reference proteome</keyword>
<feature type="chain" id="PRO_5046350123" description="DUF3471 domain-containing protein" evidence="1">
    <location>
        <begin position="18"/>
        <end position="253"/>
    </location>
</feature>